<dbReference type="InterPro" id="IPR024766">
    <property type="entry name" value="Znf_RING_H2"/>
</dbReference>
<dbReference type="InterPro" id="IPR013083">
    <property type="entry name" value="Znf_RING/FYVE/PHD"/>
</dbReference>
<protein>
    <recommendedName>
        <fullName evidence="3">RING-type E3 ubiquitin transferase</fullName>
        <ecNumber evidence="3">2.3.2.27</ecNumber>
    </recommendedName>
</protein>
<dbReference type="GO" id="GO:0061630">
    <property type="term" value="F:ubiquitin protein ligase activity"/>
    <property type="evidence" value="ECO:0007669"/>
    <property type="project" value="UniProtKB-EC"/>
</dbReference>
<dbReference type="Gene3D" id="3.30.40.10">
    <property type="entry name" value="Zinc/RING finger domain, C3HC4 (zinc finger)"/>
    <property type="match status" value="1"/>
</dbReference>
<keyword evidence="6 9" id="KW-0863">Zinc-finger</keyword>
<evidence type="ECO:0000256" key="5">
    <source>
        <dbReference type="ARBA" id="ARBA00022723"/>
    </source>
</evidence>
<evidence type="ECO:0000256" key="4">
    <source>
        <dbReference type="ARBA" id="ARBA00022679"/>
    </source>
</evidence>
<evidence type="ECO:0000256" key="8">
    <source>
        <dbReference type="ARBA" id="ARBA00022833"/>
    </source>
</evidence>
<sequence>MGCCCCCFPILPENLRGIDEHVPLSRTSPSSVVPTGAVDRNLASNLYTAPLQPPLPVSFSPRDQSKLPTTQSNSSQEAKHILPEKQTWHVGDQSDINLKKKDRETIDECPICLEGTFKVTYILLNVFLLHLIFFFYVEYETENPRLLTKCRHDFHLACILEWMERSEACPVCNKVCLSYKNRLFRIFQVT</sequence>
<evidence type="ECO:0000256" key="6">
    <source>
        <dbReference type="ARBA" id="ARBA00022771"/>
    </source>
</evidence>
<dbReference type="SUPFAM" id="SSF57850">
    <property type="entry name" value="RING/U-box"/>
    <property type="match status" value="1"/>
</dbReference>
<comment type="catalytic activity">
    <reaction evidence="1">
        <text>S-ubiquitinyl-[E2 ubiquitin-conjugating enzyme]-L-cysteine + [acceptor protein]-L-lysine = [E2 ubiquitin-conjugating enzyme]-L-cysteine + N(6)-ubiquitinyl-[acceptor protein]-L-lysine.</text>
        <dbReference type="EC" id="2.3.2.27"/>
    </reaction>
</comment>
<evidence type="ECO:0000256" key="3">
    <source>
        <dbReference type="ARBA" id="ARBA00012483"/>
    </source>
</evidence>
<evidence type="ECO:0000313" key="11">
    <source>
        <dbReference type="EMBL" id="CAF2130907.1"/>
    </source>
</evidence>
<dbReference type="AlphaFoldDB" id="A0A816WAE4"/>
<dbReference type="InterPro" id="IPR001841">
    <property type="entry name" value="Znf_RING"/>
</dbReference>
<dbReference type="EC" id="2.3.2.27" evidence="3"/>
<evidence type="ECO:0000259" key="10">
    <source>
        <dbReference type="PROSITE" id="PS50089"/>
    </source>
</evidence>
<keyword evidence="7" id="KW-0833">Ubl conjugation pathway</keyword>
<dbReference type="EMBL" id="HG994357">
    <property type="protein sequence ID" value="CAF2130907.1"/>
    <property type="molecule type" value="Genomic_DNA"/>
</dbReference>
<evidence type="ECO:0000256" key="2">
    <source>
        <dbReference type="ARBA" id="ARBA00004906"/>
    </source>
</evidence>
<accession>A0A816WAE4</accession>
<gene>
    <name evidence="11" type="ORF">DARMORV10_A03P54300.1</name>
</gene>
<name>A0A816WAE4_BRANA</name>
<feature type="domain" description="RING-type" evidence="10">
    <location>
        <begin position="109"/>
        <end position="173"/>
    </location>
</feature>
<organism evidence="11">
    <name type="scientific">Brassica napus</name>
    <name type="common">Rape</name>
    <dbReference type="NCBI Taxonomy" id="3708"/>
    <lineage>
        <taxon>Eukaryota</taxon>
        <taxon>Viridiplantae</taxon>
        <taxon>Streptophyta</taxon>
        <taxon>Embryophyta</taxon>
        <taxon>Tracheophyta</taxon>
        <taxon>Spermatophyta</taxon>
        <taxon>Magnoliopsida</taxon>
        <taxon>eudicotyledons</taxon>
        <taxon>Gunneridae</taxon>
        <taxon>Pentapetalae</taxon>
        <taxon>rosids</taxon>
        <taxon>malvids</taxon>
        <taxon>Brassicales</taxon>
        <taxon>Brassicaceae</taxon>
        <taxon>Brassiceae</taxon>
        <taxon>Brassica</taxon>
    </lineage>
</organism>
<dbReference type="PANTHER" id="PTHR46463:SF12">
    <property type="entry name" value="RING-TYPE DOMAIN-CONTAINING PROTEIN"/>
    <property type="match status" value="1"/>
</dbReference>
<evidence type="ECO:0000256" key="7">
    <source>
        <dbReference type="ARBA" id="ARBA00022786"/>
    </source>
</evidence>
<dbReference type="PROSITE" id="PS50089">
    <property type="entry name" value="ZF_RING_2"/>
    <property type="match status" value="1"/>
</dbReference>
<keyword evidence="5" id="KW-0479">Metal-binding</keyword>
<evidence type="ECO:0000256" key="9">
    <source>
        <dbReference type="PROSITE-ProRule" id="PRU00175"/>
    </source>
</evidence>
<evidence type="ECO:0000256" key="1">
    <source>
        <dbReference type="ARBA" id="ARBA00000900"/>
    </source>
</evidence>
<proteinExistence type="predicted"/>
<dbReference type="GO" id="GO:0008270">
    <property type="term" value="F:zinc ion binding"/>
    <property type="evidence" value="ECO:0007669"/>
    <property type="project" value="UniProtKB-KW"/>
</dbReference>
<dbReference type="PANTHER" id="PTHR46463">
    <property type="entry name" value="ZINC FINGER, RING/FYVE/PHD-TYPE"/>
    <property type="match status" value="1"/>
</dbReference>
<dbReference type="Pfam" id="PF12678">
    <property type="entry name" value="zf-rbx1"/>
    <property type="match status" value="1"/>
</dbReference>
<dbReference type="Proteomes" id="UP001295469">
    <property type="component" value="Chromosome A03"/>
</dbReference>
<keyword evidence="4" id="KW-0808">Transferase</keyword>
<keyword evidence="8" id="KW-0862">Zinc</keyword>
<reference evidence="11" key="1">
    <citation type="submission" date="2021-01" db="EMBL/GenBank/DDBJ databases">
        <authorList>
            <consortium name="Genoscope - CEA"/>
            <person name="William W."/>
        </authorList>
    </citation>
    <scope>NUCLEOTIDE SEQUENCE</scope>
</reference>
<comment type="pathway">
    <text evidence="2">Protein modification; protein ubiquitination.</text>
</comment>
<dbReference type="SMART" id="SM00184">
    <property type="entry name" value="RING"/>
    <property type="match status" value="1"/>
</dbReference>